<comment type="caution">
    <text evidence="2">The sequence shown here is derived from an EMBL/GenBank/DDBJ whole genome shotgun (WGS) entry which is preliminary data.</text>
</comment>
<feature type="transmembrane region" description="Helical" evidence="1">
    <location>
        <begin position="43"/>
        <end position="61"/>
    </location>
</feature>
<keyword evidence="1" id="KW-0812">Transmembrane</keyword>
<proteinExistence type="predicted"/>
<feature type="transmembrane region" description="Helical" evidence="1">
    <location>
        <begin position="67"/>
        <end position="86"/>
    </location>
</feature>
<accession>A0A0J8A6W0</accession>
<feature type="transmembrane region" description="Helical" evidence="1">
    <location>
        <begin position="6"/>
        <end position="22"/>
    </location>
</feature>
<protein>
    <recommendedName>
        <fullName evidence="4">DUF3325 domain-containing protein</fullName>
    </recommendedName>
</protein>
<dbReference type="OrthoDB" id="7508262at2"/>
<evidence type="ECO:0000256" key="1">
    <source>
        <dbReference type="SAM" id="Phobius"/>
    </source>
</evidence>
<name>A0A0J8A6W0_9SPHN</name>
<evidence type="ECO:0000313" key="2">
    <source>
        <dbReference type="EMBL" id="KMS51130.1"/>
    </source>
</evidence>
<evidence type="ECO:0000313" key="3">
    <source>
        <dbReference type="Proteomes" id="UP000052268"/>
    </source>
</evidence>
<dbReference type="AlphaFoldDB" id="A0A0J8A6W0"/>
<dbReference type="Pfam" id="PF11804">
    <property type="entry name" value="DUF3325"/>
    <property type="match status" value="1"/>
</dbReference>
<keyword evidence="1" id="KW-1133">Transmembrane helix</keyword>
<reference evidence="2 3" key="1">
    <citation type="journal article" date="2015" name="G3 (Bethesda)">
        <title>Insights into Ongoing Evolution of the Hexachlorocyclohexane Catabolic Pathway from Comparative Genomics of Ten Sphingomonadaceae Strains.</title>
        <authorList>
            <person name="Pearce S.L."/>
            <person name="Oakeshott J.G."/>
            <person name="Pandey G."/>
        </authorList>
    </citation>
    <scope>NUCLEOTIDE SEQUENCE [LARGE SCALE GENOMIC DNA]</scope>
    <source>
        <strain evidence="2 3">LL02</strain>
    </source>
</reference>
<dbReference type="Proteomes" id="UP000052268">
    <property type="component" value="Unassembled WGS sequence"/>
</dbReference>
<keyword evidence="1" id="KW-0472">Membrane</keyword>
<dbReference type="InterPro" id="IPR021762">
    <property type="entry name" value="DUF3325"/>
</dbReference>
<dbReference type="RefSeq" id="WP_059153387.1">
    <property type="nucleotide sequence ID" value="NZ_KQ130459.1"/>
</dbReference>
<keyword evidence="3" id="KW-1185">Reference proteome</keyword>
<organism evidence="2 3">
    <name type="scientific">Novosphingobium barchaimii LL02</name>
    <dbReference type="NCBI Taxonomy" id="1114963"/>
    <lineage>
        <taxon>Bacteria</taxon>
        <taxon>Pseudomonadati</taxon>
        <taxon>Pseudomonadota</taxon>
        <taxon>Alphaproteobacteria</taxon>
        <taxon>Sphingomonadales</taxon>
        <taxon>Sphingomonadaceae</taxon>
        <taxon>Novosphingobium</taxon>
    </lineage>
</organism>
<gene>
    <name evidence="2" type="ORF">V474_05080</name>
</gene>
<dbReference type="EMBL" id="JACU01000013">
    <property type="protein sequence ID" value="KMS51130.1"/>
    <property type="molecule type" value="Genomic_DNA"/>
</dbReference>
<evidence type="ECO:0008006" key="4">
    <source>
        <dbReference type="Google" id="ProtNLM"/>
    </source>
</evidence>
<sequence length="93" mass="10259">MIHTLAIALACAAFLMLALSMKRHQRDLVGRTVPEARARLARIAGWLLIALCWALEGWMLGPALGTIVWIGEVSMGAWLAIAIINWRADRPAR</sequence>